<dbReference type="SUPFAM" id="SSF110738">
    <property type="entry name" value="Glycerate kinase I"/>
    <property type="match status" value="1"/>
</dbReference>
<name>A0A9Q9EKV7_9PEZI</name>
<comment type="similarity">
    <text evidence="1">Belongs to the glycerate kinase type-1 family.</text>
</comment>
<dbReference type="PANTHER" id="PTHR21599">
    <property type="entry name" value="GLYCERATE KINASE"/>
    <property type="match status" value="1"/>
</dbReference>
<accession>A0A9Q9EKV7</accession>
<evidence type="ECO:0000313" key="5">
    <source>
        <dbReference type="Proteomes" id="UP001056384"/>
    </source>
</evidence>
<dbReference type="AlphaFoldDB" id="A0A9Q9EKV7"/>
<evidence type="ECO:0000313" key="4">
    <source>
        <dbReference type="EMBL" id="USW53684.1"/>
    </source>
</evidence>
<evidence type="ECO:0000256" key="1">
    <source>
        <dbReference type="ARBA" id="ARBA00006284"/>
    </source>
</evidence>
<dbReference type="PANTHER" id="PTHR21599:SF0">
    <property type="entry name" value="GLYCERATE KINASE"/>
    <property type="match status" value="1"/>
</dbReference>
<dbReference type="Proteomes" id="UP001056384">
    <property type="component" value="Chromosome 5"/>
</dbReference>
<evidence type="ECO:0000256" key="2">
    <source>
        <dbReference type="ARBA" id="ARBA00022679"/>
    </source>
</evidence>
<dbReference type="GO" id="GO:0031388">
    <property type="term" value="P:organic acid phosphorylation"/>
    <property type="evidence" value="ECO:0007669"/>
    <property type="project" value="InterPro"/>
</dbReference>
<dbReference type="Pfam" id="PF02595">
    <property type="entry name" value="Gly_kinase"/>
    <property type="match status" value="1"/>
</dbReference>
<gene>
    <name evidence="4" type="ORF">Slin15195_G070030</name>
</gene>
<dbReference type="InterPro" id="IPR004381">
    <property type="entry name" value="Glycerate_kinase"/>
</dbReference>
<keyword evidence="2" id="KW-0808">Transferase</keyword>
<dbReference type="InterPro" id="IPR036129">
    <property type="entry name" value="Glycerate_kinase_sf"/>
</dbReference>
<dbReference type="EMBL" id="CP099422">
    <property type="protein sequence ID" value="USW53684.1"/>
    <property type="molecule type" value="Genomic_DNA"/>
</dbReference>
<dbReference type="InterPro" id="IPR018197">
    <property type="entry name" value="Glycerate_kinase_RE-like"/>
</dbReference>
<dbReference type="InterPro" id="IPR018193">
    <property type="entry name" value="Glyc_kinase_flavodox-like_fold"/>
</dbReference>
<protein>
    <submittedName>
        <fullName evidence="4">Glycerate kinase</fullName>
    </submittedName>
</protein>
<dbReference type="Gene3D" id="3.40.50.10350">
    <property type="entry name" value="Glycerate kinase, domain 1"/>
    <property type="match status" value="1"/>
</dbReference>
<dbReference type="Gene3D" id="3.90.1510.10">
    <property type="entry name" value="Glycerate kinase, domain 2"/>
    <property type="match status" value="1"/>
</dbReference>
<sequence>MIITRHFHKQPSLSSTLASNITVAYSTKKSNCESLQHLQPTLTVSSADMGVSSTPAVSERVKLGNELNQGGPRILICPSGFKESLGPNEVADCIEAGVLRAVPNATVTKAPMVDGGEGFTEALVATTAGKRHFIEVMGPVREQVPSHYGFLGSTITKTAVVEMAAAAGLSIVPRDQRNPLYTTTYGVGQLIKAALDDGAMNMLLGCGDSGTCDGGIGMAQALGARFYNSKGDEIPLAMGGASLADLAAADLSGLHPRLKECQIDVACNWHNVLCGPKGVARVFGPQKGATPVEIELLDMAMIRVGAVVSEAVGKDISYAPGSGASGGMGAGLQLIGCALHPRFDIITKFLNISNLVKGCDVVITAEGGIDEQTPRGKIPAEVARIAKARGVPVIALAGTVGKGASCNYEAGIDAYASILQAPVTLQVAIAEAERLLIDAAESVTRMVMVGWSLKRFRAPSPLPPAREAMAFRRSRTFGY</sequence>
<dbReference type="GO" id="GO:0008887">
    <property type="term" value="F:glycerate kinase activity"/>
    <property type="evidence" value="ECO:0007669"/>
    <property type="project" value="InterPro"/>
</dbReference>
<dbReference type="NCBIfam" id="TIGR00045">
    <property type="entry name" value="glycerate kinase"/>
    <property type="match status" value="1"/>
</dbReference>
<evidence type="ECO:0000256" key="3">
    <source>
        <dbReference type="ARBA" id="ARBA00022777"/>
    </source>
</evidence>
<reference evidence="4" key="1">
    <citation type="submission" date="2022-06" db="EMBL/GenBank/DDBJ databases">
        <title>Complete genome sequences of two strains of the flax pathogen Septoria linicola.</title>
        <authorList>
            <person name="Lapalu N."/>
            <person name="Simon A."/>
            <person name="Demenou B."/>
            <person name="Paumier D."/>
            <person name="Guillot M.-P."/>
            <person name="Gout L."/>
            <person name="Valade R."/>
        </authorList>
    </citation>
    <scope>NUCLEOTIDE SEQUENCE</scope>
    <source>
        <strain evidence="4">SE15195</strain>
    </source>
</reference>
<organism evidence="4 5">
    <name type="scientific">Septoria linicola</name>
    <dbReference type="NCBI Taxonomy" id="215465"/>
    <lineage>
        <taxon>Eukaryota</taxon>
        <taxon>Fungi</taxon>
        <taxon>Dikarya</taxon>
        <taxon>Ascomycota</taxon>
        <taxon>Pezizomycotina</taxon>
        <taxon>Dothideomycetes</taxon>
        <taxon>Dothideomycetidae</taxon>
        <taxon>Mycosphaerellales</taxon>
        <taxon>Mycosphaerellaceae</taxon>
        <taxon>Septoria</taxon>
    </lineage>
</organism>
<keyword evidence="3 4" id="KW-0418">Kinase</keyword>
<proteinExistence type="inferred from homology"/>
<keyword evidence="5" id="KW-1185">Reference proteome</keyword>